<dbReference type="Pfam" id="PF01073">
    <property type="entry name" value="3Beta_HSD"/>
    <property type="match status" value="1"/>
</dbReference>
<evidence type="ECO:0000313" key="4">
    <source>
        <dbReference type="EMBL" id="KAF2691702.1"/>
    </source>
</evidence>
<dbReference type="GO" id="GO:0005783">
    <property type="term" value="C:endoplasmic reticulum"/>
    <property type="evidence" value="ECO:0007669"/>
    <property type="project" value="TreeGrafter"/>
</dbReference>
<comment type="similarity">
    <text evidence="2">Belongs to the NAD(P)-dependent epimerase/dehydratase family. Dihydroflavonol-4-reductase subfamily.</text>
</comment>
<dbReference type="EMBL" id="MU005569">
    <property type="protein sequence ID" value="KAF2691702.1"/>
    <property type="molecule type" value="Genomic_DNA"/>
</dbReference>
<dbReference type="InterPro" id="IPR002225">
    <property type="entry name" value="3Beta_OHSteriod_DH/Estase"/>
</dbReference>
<name>A0A6G1JMA5_9PLEO</name>
<sequence>MFAAEPCCTRVVVASRNPNKFRIRQAEYRPCDLRYIEEVKALFQDIQPKIIIHTISPGPFAQASEQYEVTYFGTKRVLELAKLRPSVRAFVWTSSVNSVELDSTTNHRPINEAKATVTDWTSRASAYGRAKGSTETLVLGSNTDATAVDFSDEADWRGKLLTMSLRVTGLYGPRDKTSIKDILSLVNTIATRTQIGPNKLVHSWCYVDSAANAHVYAAKALLDAKHLQPDIRVDGEAFFIADPKPHEILGLHEGCTSGSW</sequence>
<reference evidence="4" key="1">
    <citation type="journal article" date="2020" name="Stud. Mycol.">
        <title>101 Dothideomycetes genomes: a test case for predicting lifestyles and emergence of pathogens.</title>
        <authorList>
            <person name="Haridas S."/>
            <person name="Albert R."/>
            <person name="Binder M."/>
            <person name="Bloem J."/>
            <person name="Labutti K."/>
            <person name="Salamov A."/>
            <person name="Andreopoulos B."/>
            <person name="Baker S."/>
            <person name="Barry K."/>
            <person name="Bills G."/>
            <person name="Bluhm B."/>
            <person name="Cannon C."/>
            <person name="Castanera R."/>
            <person name="Culley D."/>
            <person name="Daum C."/>
            <person name="Ezra D."/>
            <person name="Gonzalez J."/>
            <person name="Henrissat B."/>
            <person name="Kuo A."/>
            <person name="Liang C."/>
            <person name="Lipzen A."/>
            <person name="Lutzoni F."/>
            <person name="Magnuson J."/>
            <person name="Mondo S."/>
            <person name="Nolan M."/>
            <person name="Ohm R."/>
            <person name="Pangilinan J."/>
            <person name="Park H.-J."/>
            <person name="Ramirez L."/>
            <person name="Alfaro M."/>
            <person name="Sun H."/>
            <person name="Tritt A."/>
            <person name="Yoshinaga Y."/>
            <person name="Zwiers L.-H."/>
            <person name="Turgeon B."/>
            <person name="Goodwin S."/>
            <person name="Spatafora J."/>
            <person name="Crous P."/>
            <person name="Grigoriev I."/>
        </authorList>
    </citation>
    <scope>NUCLEOTIDE SEQUENCE</scope>
    <source>
        <strain evidence="4">CBS 122367</strain>
    </source>
</reference>
<dbReference type="InterPro" id="IPR036291">
    <property type="entry name" value="NAD(P)-bd_dom_sf"/>
</dbReference>
<dbReference type="Gene3D" id="3.40.50.720">
    <property type="entry name" value="NAD(P)-binding Rossmann-like Domain"/>
    <property type="match status" value="1"/>
</dbReference>
<dbReference type="InterPro" id="IPR050425">
    <property type="entry name" value="NAD(P)_dehydrat-like"/>
</dbReference>
<gene>
    <name evidence="4" type="ORF">K458DRAFT_411420</name>
</gene>
<evidence type="ECO:0000313" key="5">
    <source>
        <dbReference type="Proteomes" id="UP000799291"/>
    </source>
</evidence>
<dbReference type="SUPFAM" id="SSF51735">
    <property type="entry name" value="NAD(P)-binding Rossmann-fold domains"/>
    <property type="match status" value="1"/>
</dbReference>
<protein>
    <submittedName>
        <fullName evidence="4">NAD(P)-binding protein</fullName>
    </submittedName>
</protein>
<dbReference type="AlphaFoldDB" id="A0A6G1JMA5"/>
<organism evidence="4 5">
    <name type="scientific">Lentithecium fluviatile CBS 122367</name>
    <dbReference type="NCBI Taxonomy" id="1168545"/>
    <lineage>
        <taxon>Eukaryota</taxon>
        <taxon>Fungi</taxon>
        <taxon>Dikarya</taxon>
        <taxon>Ascomycota</taxon>
        <taxon>Pezizomycotina</taxon>
        <taxon>Dothideomycetes</taxon>
        <taxon>Pleosporomycetidae</taxon>
        <taxon>Pleosporales</taxon>
        <taxon>Massarineae</taxon>
        <taxon>Lentitheciaceae</taxon>
        <taxon>Lentithecium</taxon>
    </lineage>
</organism>
<keyword evidence="1" id="KW-0560">Oxidoreductase</keyword>
<accession>A0A6G1JMA5</accession>
<evidence type="ECO:0000256" key="1">
    <source>
        <dbReference type="ARBA" id="ARBA00023002"/>
    </source>
</evidence>
<keyword evidence="5" id="KW-1185">Reference proteome</keyword>
<dbReference type="GO" id="GO:0006696">
    <property type="term" value="P:ergosterol biosynthetic process"/>
    <property type="evidence" value="ECO:0007669"/>
    <property type="project" value="TreeGrafter"/>
</dbReference>
<feature type="domain" description="3-beta hydroxysteroid dehydrogenase/isomerase" evidence="3">
    <location>
        <begin position="22"/>
        <end position="247"/>
    </location>
</feature>
<dbReference type="PANTHER" id="PTHR10366:SF564">
    <property type="entry name" value="STEROL-4-ALPHA-CARBOXYLATE 3-DEHYDROGENASE, DECARBOXYLATING"/>
    <property type="match status" value="1"/>
</dbReference>
<evidence type="ECO:0000256" key="2">
    <source>
        <dbReference type="ARBA" id="ARBA00023445"/>
    </source>
</evidence>
<dbReference type="GO" id="GO:0000252">
    <property type="term" value="F:3-beta-hydroxysteroid dehydrogenase [NAD(P)+]/C4-decarboxylase activity"/>
    <property type="evidence" value="ECO:0007669"/>
    <property type="project" value="TreeGrafter"/>
</dbReference>
<dbReference type="PANTHER" id="PTHR10366">
    <property type="entry name" value="NAD DEPENDENT EPIMERASE/DEHYDRATASE"/>
    <property type="match status" value="1"/>
</dbReference>
<dbReference type="Proteomes" id="UP000799291">
    <property type="component" value="Unassembled WGS sequence"/>
</dbReference>
<dbReference type="OrthoDB" id="10058185at2759"/>
<evidence type="ECO:0000259" key="3">
    <source>
        <dbReference type="Pfam" id="PF01073"/>
    </source>
</evidence>
<proteinExistence type="inferred from homology"/>